<protein>
    <submittedName>
        <fullName evidence="3">Uncharacterized protein LOC111305512 isoform X1</fullName>
    </submittedName>
</protein>
<reference evidence="3" key="1">
    <citation type="submission" date="2025-08" db="UniProtKB">
        <authorList>
            <consortium name="RefSeq"/>
        </authorList>
    </citation>
    <scope>IDENTIFICATION</scope>
    <source>
        <tissue evidence="3">Fruit stalk</tissue>
    </source>
</reference>
<dbReference type="KEGG" id="dzi:111305512"/>
<keyword evidence="2" id="KW-1185">Reference proteome</keyword>
<dbReference type="RefSeq" id="XP_022758864.1">
    <property type="nucleotide sequence ID" value="XM_022903129.1"/>
</dbReference>
<organism evidence="2 3">
    <name type="scientific">Durio zibethinus</name>
    <name type="common">Durian</name>
    <dbReference type="NCBI Taxonomy" id="66656"/>
    <lineage>
        <taxon>Eukaryota</taxon>
        <taxon>Viridiplantae</taxon>
        <taxon>Streptophyta</taxon>
        <taxon>Embryophyta</taxon>
        <taxon>Tracheophyta</taxon>
        <taxon>Spermatophyta</taxon>
        <taxon>Magnoliopsida</taxon>
        <taxon>eudicotyledons</taxon>
        <taxon>Gunneridae</taxon>
        <taxon>Pentapetalae</taxon>
        <taxon>rosids</taxon>
        <taxon>malvids</taxon>
        <taxon>Malvales</taxon>
        <taxon>Malvaceae</taxon>
        <taxon>Helicteroideae</taxon>
        <taxon>Durio</taxon>
    </lineage>
</organism>
<dbReference type="PANTHER" id="PTHR36032:SF1">
    <property type="entry name" value="PHOSPHOPANTOTHENATE--CYSTEINE LIGASE 2"/>
    <property type="match status" value="1"/>
</dbReference>
<gene>
    <name evidence="3" type="primary">LOC111305512</name>
</gene>
<evidence type="ECO:0000313" key="2">
    <source>
        <dbReference type="Proteomes" id="UP000515121"/>
    </source>
</evidence>
<evidence type="ECO:0000313" key="3">
    <source>
        <dbReference type="RefSeq" id="XP_022758864.1"/>
    </source>
</evidence>
<dbReference type="OrthoDB" id="1869053at2759"/>
<feature type="region of interest" description="Disordered" evidence="1">
    <location>
        <begin position="1"/>
        <end position="68"/>
    </location>
</feature>
<accession>A0A6P6A1L4</accession>
<dbReference type="AlphaFoldDB" id="A0A6P6A1L4"/>
<feature type="compositionally biased region" description="Polar residues" evidence="1">
    <location>
        <begin position="40"/>
        <end position="63"/>
    </location>
</feature>
<proteinExistence type="predicted"/>
<dbReference type="PANTHER" id="PTHR36032">
    <property type="entry name" value="PHOSPHOPANTOTHENATE--CYSTEINE LIGASE 2"/>
    <property type="match status" value="1"/>
</dbReference>
<dbReference type="Proteomes" id="UP000515121">
    <property type="component" value="Unplaced"/>
</dbReference>
<dbReference type="GeneID" id="111305512"/>
<name>A0A6P6A1L4_DURZI</name>
<evidence type="ECO:0000256" key="1">
    <source>
        <dbReference type="SAM" id="MobiDB-lite"/>
    </source>
</evidence>
<sequence length="171" mass="18907">MLENPTPTAPDSAPAIKRYAPPNQRNRSLGRRKSGDWFDWTNNVYGNDSEKNQGAATSRNNNPLGDAGSSAILNDDHLRPALIPLEGCSRSEASRLLSSRWAAVLRQYRDTSIDLSERPVMYSGSSDSAWRNLRLPHQMMSPTNSTGPSSGSQMDFLGELRRAIRNTTSEN</sequence>